<name>A0A4R8IKA7_9GAMM</name>
<keyword evidence="6 11" id="KW-0067">ATP-binding</keyword>
<evidence type="ECO:0000259" key="15">
    <source>
        <dbReference type="PROSITE" id="PS51195"/>
    </source>
</evidence>
<dbReference type="PANTHER" id="PTHR47959">
    <property type="entry name" value="ATP-DEPENDENT RNA HELICASE RHLE-RELATED"/>
    <property type="match status" value="1"/>
</dbReference>
<evidence type="ECO:0000256" key="9">
    <source>
        <dbReference type="ARBA" id="ARBA00074363"/>
    </source>
</evidence>
<evidence type="ECO:0000256" key="11">
    <source>
        <dbReference type="RuleBase" id="RU000492"/>
    </source>
</evidence>
<keyword evidence="17" id="KW-1185">Reference proteome</keyword>
<dbReference type="GO" id="GO:0005524">
    <property type="term" value="F:ATP binding"/>
    <property type="evidence" value="ECO:0007669"/>
    <property type="project" value="UniProtKB-KW"/>
</dbReference>
<feature type="compositionally biased region" description="Basic residues" evidence="12">
    <location>
        <begin position="408"/>
        <end position="420"/>
    </location>
</feature>
<dbReference type="InterPro" id="IPR050079">
    <property type="entry name" value="DEAD_box_RNA_helicase"/>
</dbReference>
<evidence type="ECO:0000256" key="5">
    <source>
        <dbReference type="ARBA" id="ARBA00022806"/>
    </source>
</evidence>
<dbReference type="SUPFAM" id="SSF52540">
    <property type="entry name" value="P-loop containing nucleoside triphosphate hydrolases"/>
    <property type="match status" value="1"/>
</dbReference>
<evidence type="ECO:0000313" key="17">
    <source>
        <dbReference type="Proteomes" id="UP000294914"/>
    </source>
</evidence>
<feature type="short sequence motif" description="Q motif" evidence="10">
    <location>
        <begin position="1"/>
        <end position="29"/>
    </location>
</feature>
<feature type="region of interest" description="Disordered" evidence="12">
    <location>
        <begin position="362"/>
        <end position="420"/>
    </location>
</feature>
<evidence type="ECO:0000256" key="12">
    <source>
        <dbReference type="SAM" id="MobiDB-lite"/>
    </source>
</evidence>
<keyword evidence="5 11" id="KW-0347">Helicase</keyword>
<evidence type="ECO:0000256" key="3">
    <source>
        <dbReference type="ARBA" id="ARBA00022741"/>
    </source>
</evidence>
<evidence type="ECO:0000256" key="6">
    <source>
        <dbReference type="ARBA" id="ARBA00022840"/>
    </source>
</evidence>
<dbReference type="InterPro" id="IPR001650">
    <property type="entry name" value="Helicase_C-like"/>
</dbReference>
<evidence type="ECO:0000256" key="2">
    <source>
        <dbReference type="ARBA" id="ARBA00022490"/>
    </source>
</evidence>
<proteinExistence type="inferred from homology"/>
<dbReference type="GO" id="GO:0003676">
    <property type="term" value="F:nucleic acid binding"/>
    <property type="evidence" value="ECO:0007669"/>
    <property type="project" value="InterPro"/>
</dbReference>
<comment type="catalytic activity">
    <reaction evidence="8">
        <text>ATP + H2O = ADP + phosphate + H(+)</text>
        <dbReference type="Rhea" id="RHEA:13065"/>
        <dbReference type="ChEBI" id="CHEBI:15377"/>
        <dbReference type="ChEBI" id="CHEBI:15378"/>
        <dbReference type="ChEBI" id="CHEBI:30616"/>
        <dbReference type="ChEBI" id="CHEBI:43474"/>
        <dbReference type="ChEBI" id="CHEBI:456216"/>
        <dbReference type="EC" id="3.6.4.13"/>
    </reaction>
</comment>
<dbReference type="GO" id="GO:0005829">
    <property type="term" value="C:cytosol"/>
    <property type="evidence" value="ECO:0007669"/>
    <property type="project" value="TreeGrafter"/>
</dbReference>
<reference evidence="16 17" key="1">
    <citation type="submission" date="2019-03" db="EMBL/GenBank/DDBJ databases">
        <title>Genomic Encyclopedia of Type Strains, Phase IV (KMG-IV): sequencing the most valuable type-strain genomes for metagenomic binning, comparative biology and taxonomic classification.</title>
        <authorList>
            <person name="Goeker M."/>
        </authorList>
    </citation>
    <scope>NUCLEOTIDE SEQUENCE [LARGE SCALE GENOMIC DNA]</scope>
    <source>
        <strain evidence="16 17">DSM 16326</strain>
    </source>
</reference>
<dbReference type="AlphaFoldDB" id="A0A4R8IKA7"/>
<evidence type="ECO:0000256" key="8">
    <source>
        <dbReference type="ARBA" id="ARBA00047984"/>
    </source>
</evidence>
<dbReference type="PROSITE" id="PS51194">
    <property type="entry name" value="HELICASE_CTER"/>
    <property type="match status" value="1"/>
</dbReference>
<dbReference type="FunFam" id="3.40.50.300:FF:000108">
    <property type="entry name" value="ATP-dependent RNA helicase RhlE"/>
    <property type="match status" value="1"/>
</dbReference>
<dbReference type="CDD" id="cd18787">
    <property type="entry name" value="SF2_C_DEAD"/>
    <property type="match status" value="1"/>
</dbReference>
<evidence type="ECO:0000256" key="10">
    <source>
        <dbReference type="PROSITE-ProRule" id="PRU00552"/>
    </source>
</evidence>
<sequence>MSFSDLGLRTELLSAIADQGYSSPTAIQTEAVPAILAGRDILAGAQTGTGKTAAFTLPVLQRLSQNEASPRRIRALMITPTRELAQQVADSVRTYGKHLPLRSTVVYGGTNIGKQMKLLKDGVDILIATPGRLLDLVNRRAVDLSGVESVVLDEADRMLDMGFLPAIEQVFKLVPNDRQTLLFSATFSAAIKKMSARFLNKPEYIQVAEANSAALNIDQSFYWVDGPRKRELLSHMIDGGDWQQLLVFTRTKRGADKLAKQLQADGVRATAIHGDKTQNARTRALRDFKHHKVTALIATDVAARGLDIDHLPLVINFELPDNPEDYLHRIGRTGRGGKSGTAISLVGSDERQRVSSIQRLLNTKIPGKTMTGFEPQVRSGGNERGPANKPNQNRARRGGPPAGQPDRGKRRPARAQNRHT</sequence>
<dbReference type="PROSITE" id="PS51192">
    <property type="entry name" value="HELICASE_ATP_BIND_1"/>
    <property type="match status" value="1"/>
</dbReference>
<dbReference type="GO" id="GO:0003724">
    <property type="term" value="F:RNA helicase activity"/>
    <property type="evidence" value="ECO:0007669"/>
    <property type="project" value="UniProtKB-EC"/>
</dbReference>
<dbReference type="EC" id="3.6.4.13" evidence="1"/>
<dbReference type="InterPro" id="IPR044742">
    <property type="entry name" value="DEAD/DEAH_RhlB"/>
</dbReference>
<dbReference type="GO" id="GO:0042255">
    <property type="term" value="P:ribosome assembly"/>
    <property type="evidence" value="ECO:0007669"/>
    <property type="project" value="UniProtKB-ARBA"/>
</dbReference>
<dbReference type="InterPro" id="IPR011545">
    <property type="entry name" value="DEAD/DEAH_box_helicase_dom"/>
</dbReference>
<dbReference type="Proteomes" id="UP000294914">
    <property type="component" value="Unassembled WGS sequence"/>
</dbReference>
<dbReference type="FunFam" id="3.40.50.300:FF:000468">
    <property type="entry name" value="ATP-dependent RNA helicase RhlE"/>
    <property type="match status" value="1"/>
</dbReference>
<gene>
    <name evidence="16" type="ORF">EDC23_2015</name>
</gene>
<dbReference type="GO" id="GO:0009266">
    <property type="term" value="P:response to temperature stimulus"/>
    <property type="evidence" value="ECO:0007669"/>
    <property type="project" value="UniProtKB-ARBA"/>
</dbReference>
<dbReference type="Pfam" id="PF00271">
    <property type="entry name" value="Helicase_C"/>
    <property type="match status" value="1"/>
</dbReference>
<dbReference type="SMART" id="SM00487">
    <property type="entry name" value="DEXDc"/>
    <property type="match status" value="1"/>
</dbReference>
<dbReference type="Gene3D" id="3.40.50.300">
    <property type="entry name" value="P-loop containing nucleotide triphosphate hydrolases"/>
    <property type="match status" value="2"/>
</dbReference>
<dbReference type="PROSITE" id="PS00039">
    <property type="entry name" value="DEAD_ATP_HELICASE"/>
    <property type="match status" value="1"/>
</dbReference>
<evidence type="ECO:0000313" key="16">
    <source>
        <dbReference type="EMBL" id="TDY00514.1"/>
    </source>
</evidence>
<protein>
    <recommendedName>
        <fullName evidence="9">DEAD-box ATP-dependent RNA helicase RhpA</fullName>
        <ecNumber evidence="1">3.6.4.13</ecNumber>
    </recommendedName>
</protein>
<dbReference type="CDD" id="cd00268">
    <property type="entry name" value="DEADc"/>
    <property type="match status" value="1"/>
</dbReference>
<organism evidence="16 17">
    <name type="scientific">Thiohalophilus thiocyanatoxydans</name>
    <dbReference type="NCBI Taxonomy" id="381308"/>
    <lineage>
        <taxon>Bacteria</taxon>
        <taxon>Pseudomonadati</taxon>
        <taxon>Pseudomonadota</taxon>
        <taxon>Gammaproteobacteria</taxon>
        <taxon>Thiohalomonadales</taxon>
        <taxon>Thiohalophilaceae</taxon>
        <taxon>Thiohalophilus</taxon>
    </lineage>
</organism>
<feature type="domain" description="DEAD-box RNA helicase Q" evidence="15">
    <location>
        <begin position="1"/>
        <end position="29"/>
    </location>
</feature>
<evidence type="ECO:0000256" key="1">
    <source>
        <dbReference type="ARBA" id="ARBA00012552"/>
    </source>
</evidence>
<feature type="domain" description="Helicase ATP-binding" evidence="13">
    <location>
        <begin position="32"/>
        <end position="205"/>
    </location>
</feature>
<comment type="caution">
    <text evidence="16">The sequence shown here is derived from an EMBL/GenBank/DDBJ whole genome shotgun (WGS) entry which is preliminary data.</text>
</comment>
<dbReference type="InterPro" id="IPR027417">
    <property type="entry name" value="P-loop_NTPase"/>
</dbReference>
<dbReference type="PROSITE" id="PS51195">
    <property type="entry name" value="Q_MOTIF"/>
    <property type="match status" value="1"/>
</dbReference>
<dbReference type="Pfam" id="PF00270">
    <property type="entry name" value="DEAD"/>
    <property type="match status" value="1"/>
</dbReference>
<comment type="similarity">
    <text evidence="7 11">Belongs to the DEAD box helicase family.</text>
</comment>
<dbReference type="RefSeq" id="WP_134084091.1">
    <property type="nucleotide sequence ID" value="NZ_SOQX01000005.1"/>
</dbReference>
<evidence type="ECO:0000259" key="13">
    <source>
        <dbReference type="PROSITE" id="PS51192"/>
    </source>
</evidence>
<evidence type="ECO:0000259" key="14">
    <source>
        <dbReference type="PROSITE" id="PS51194"/>
    </source>
</evidence>
<keyword evidence="4 11" id="KW-0378">Hydrolase</keyword>
<dbReference type="OrthoDB" id="9805696at2"/>
<dbReference type="EMBL" id="SOQX01000005">
    <property type="protein sequence ID" value="TDY00514.1"/>
    <property type="molecule type" value="Genomic_DNA"/>
</dbReference>
<dbReference type="SMART" id="SM00490">
    <property type="entry name" value="HELICc"/>
    <property type="match status" value="1"/>
</dbReference>
<evidence type="ECO:0000256" key="7">
    <source>
        <dbReference type="ARBA" id="ARBA00038437"/>
    </source>
</evidence>
<dbReference type="PANTHER" id="PTHR47959:SF13">
    <property type="entry name" value="ATP-DEPENDENT RNA HELICASE RHLE"/>
    <property type="match status" value="1"/>
</dbReference>
<dbReference type="InterPro" id="IPR014001">
    <property type="entry name" value="Helicase_ATP-bd"/>
</dbReference>
<keyword evidence="3 11" id="KW-0547">Nucleotide-binding</keyword>
<evidence type="ECO:0000256" key="4">
    <source>
        <dbReference type="ARBA" id="ARBA00022801"/>
    </source>
</evidence>
<dbReference type="GO" id="GO:0016787">
    <property type="term" value="F:hydrolase activity"/>
    <property type="evidence" value="ECO:0007669"/>
    <property type="project" value="UniProtKB-KW"/>
</dbReference>
<keyword evidence="2" id="KW-0963">Cytoplasm</keyword>
<dbReference type="InterPro" id="IPR000629">
    <property type="entry name" value="RNA-helicase_DEAD-box_CS"/>
</dbReference>
<accession>A0A4R8IKA7</accession>
<feature type="domain" description="Helicase C-terminal" evidence="14">
    <location>
        <begin position="216"/>
        <end position="381"/>
    </location>
</feature>
<dbReference type="InterPro" id="IPR014014">
    <property type="entry name" value="RNA_helicase_DEAD_Q_motif"/>
</dbReference>